<reference evidence="10" key="3">
    <citation type="submission" date="2025-09" db="UniProtKB">
        <authorList>
            <consortium name="Ensembl"/>
        </authorList>
    </citation>
    <scope>IDENTIFICATION</scope>
</reference>
<evidence type="ECO:0000256" key="4">
    <source>
        <dbReference type="ARBA" id="ARBA00022771"/>
    </source>
</evidence>
<keyword evidence="2 8" id="KW-0479">Metal-binding</keyword>
<keyword evidence="7" id="KW-0539">Nucleus</keyword>
<dbReference type="Pfam" id="PF00412">
    <property type="entry name" value="LIM"/>
    <property type="match status" value="4"/>
</dbReference>
<evidence type="ECO:0000256" key="2">
    <source>
        <dbReference type="ARBA" id="ARBA00022723"/>
    </source>
</evidence>
<dbReference type="FunFam" id="2.10.110.10:FF:000030">
    <property type="entry name" value="Four and a half LIM domains protein 2"/>
    <property type="match status" value="1"/>
</dbReference>
<dbReference type="FunFam" id="2.10.110.10:FF:000013">
    <property type="entry name" value="Four and a half LIM domains 1"/>
    <property type="match status" value="1"/>
</dbReference>
<dbReference type="GO" id="GO:0030018">
    <property type="term" value="C:Z disc"/>
    <property type="evidence" value="ECO:0007669"/>
    <property type="project" value="TreeGrafter"/>
</dbReference>
<dbReference type="FunFam" id="2.10.110.10:FF:000048">
    <property type="entry name" value="Four and a half LIM domains protein 2"/>
    <property type="match status" value="1"/>
</dbReference>
<accession>A0AAY4B204</accession>
<dbReference type="Pfam" id="PF25076">
    <property type="entry name" value="LIM_FHL2-3_N"/>
    <property type="match status" value="1"/>
</dbReference>
<keyword evidence="11" id="KW-1185">Reference proteome</keyword>
<evidence type="ECO:0000256" key="8">
    <source>
        <dbReference type="PROSITE-ProRule" id="PRU00125"/>
    </source>
</evidence>
<dbReference type="PANTHER" id="PTHR24205:SF3">
    <property type="entry name" value="FOUR AND A HALF LIM DOMAINS PROTEIN 2"/>
    <property type="match status" value="1"/>
</dbReference>
<evidence type="ECO:0000256" key="3">
    <source>
        <dbReference type="ARBA" id="ARBA00022737"/>
    </source>
</evidence>
<dbReference type="AlphaFoldDB" id="A0AAY4B204"/>
<dbReference type="PROSITE" id="PS50023">
    <property type="entry name" value="LIM_DOMAIN_2"/>
    <property type="match status" value="3"/>
</dbReference>
<evidence type="ECO:0000256" key="6">
    <source>
        <dbReference type="ARBA" id="ARBA00023038"/>
    </source>
</evidence>
<keyword evidence="3" id="KW-0677">Repeat</keyword>
<evidence type="ECO:0000256" key="5">
    <source>
        <dbReference type="ARBA" id="ARBA00022833"/>
    </source>
</evidence>
<dbReference type="GO" id="GO:0005634">
    <property type="term" value="C:nucleus"/>
    <property type="evidence" value="ECO:0007669"/>
    <property type="project" value="UniProtKB-SubCell"/>
</dbReference>
<reference evidence="10 11" key="1">
    <citation type="submission" date="2020-06" db="EMBL/GenBank/DDBJ databases">
        <authorList>
            <consortium name="Wellcome Sanger Institute Data Sharing"/>
        </authorList>
    </citation>
    <scope>NUCLEOTIDE SEQUENCE [LARGE SCALE GENOMIC DNA]</scope>
</reference>
<dbReference type="Gene3D" id="2.10.110.10">
    <property type="entry name" value="Cysteine Rich Protein"/>
    <property type="match status" value="4"/>
</dbReference>
<dbReference type="InterPro" id="IPR056807">
    <property type="entry name" value="LIM_FHL1/2/3/5_N"/>
</dbReference>
<feature type="domain" description="LIM zinc-binding" evidence="9">
    <location>
        <begin position="99"/>
        <end position="160"/>
    </location>
</feature>
<dbReference type="SUPFAM" id="SSF57716">
    <property type="entry name" value="Glucocorticoid receptor-like (DNA-binding domain)"/>
    <property type="match status" value="5"/>
</dbReference>
<dbReference type="PANTHER" id="PTHR24205">
    <property type="entry name" value="FOUR AND A HALF LIM DOMAINS PROTEIN"/>
    <property type="match status" value="1"/>
</dbReference>
<keyword evidence="4" id="KW-0863">Zinc-finger</keyword>
<feature type="domain" description="LIM zinc-binding" evidence="9">
    <location>
        <begin position="219"/>
        <end position="279"/>
    </location>
</feature>
<dbReference type="InterPro" id="IPR001781">
    <property type="entry name" value="Znf_LIM"/>
</dbReference>
<evidence type="ECO:0000256" key="1">
    <source>
        <dbReference type="ARBA" id="ARBA00004123"/>
    </source>
</evidence>
<dbReference type="Proteomes" id="UP000694580">
    <property type="component" value="Chromosome 9"/>
</dbReference>
<keyword evidence="5 8" id="KW-0862">Zinc</keyword>
<protein>
    <recommendedName>
        <fullName evidence="9">LIM zinc-binding domain-containing protein</fullName>
    </recommendedName>
</protein>
<feature type="domain" description="LIM zinc-binding" evidence="9">
    <location>
        <begin position="38"/>
        <end position="98"/>
    </location>
</feature>
<evidence type="ECO:0000313" key="10">
    <source>
        <dbReference type="Ensembl" id="ENSDCDP00010015023.1"/>
    </source>
</evidence>
<dbReference type="SMART" id="SM00132">
    <property type="entry name" value="LIM"/>
    <property type="match status" value="4"/>
</dbReference>
<sequence length="279" mass="32178">MTEHDECHSCKDSLLGNNYILRDDDAFCIKCYDSLFSNTCENCMKLISFSSKDLSYKHCHWHEECFQCFQCQHSLVNKPFMTKDDHVMCTECFSNAYSSKCHECNKTIMPGTRKMEHKGNNWHETCFTCKMCQQLIGTKTFIPKDNSNYCLPCYEKQFALQCANCKKAIITGGVTYHNQPWHKYCFLCTHCKQQLAGQRFTSRDGFAFCLNCFCNLYSKKCVSCSTPISGLGGSKYISFEERQWHIDCFNCKKCSVSLVGQGFLTDCEDIFCPECSKNI</sequence>
<gene>
    <name evidence="10" type="primary">FHL2</name>
</gene>
<dbReference type="PROSITE" id="PS00478">
    <property type="entry name" value="LIM_DOMAIN_1"/>
    <property type="match status" value="3"/>
</dbReference>
<dbReference type="GO" id="GO:0003712">
    <property type="term" value="F:transcription coregulator activity"/>
    <property type="evidence" value="ECO:0007669"/>
    <property type="project" value="TreeGrafter"/>
</dbReference>
<dbReference type="GO" id="GO:0008270">
    <property type="term" value="F:zinc ion binding"/>
    <property type="evidence" value="ECO:0007669"/>
    <property type="project" value="UniProtKB-KW"/>
</dbReference>
<organism evidence="10 11">
    <name type="scientific">Denticeps clupeoides</name>
    <name type="common">denticle herring</name>
    <dbReference type="NCBI Taxonomy" id="299321"/>
    <lineage>
        <taxon>Eukaryota</taxon>
        <taxon>Metazoa</taxon>
        <taxon>Chordata</taxon>
        <taxon>Craniata</taxon>
        <taxon>Vertebrata</taxon>
        <taxon>Euteleostomi</taxon>
        <taxon>Actinopterygii</taxon>
        <taxon>Neopterygii</taxon>
        <taxon>Teleostei</taxon>
        <taxon>Clupei</taxon>
        <taxon>Clupeiformes</taxon>
        <taxon>Denticipitoidei</taxon>
        <taxon>Denticipitidae</taxon>
        <taxon>Denticeps</taxon>
    </lineage>
</organism>
<reference evidence="10" key="2">
    <citation type="submission" date="2025-08" db="UniProtKB">
        <authorList>
            <consortium name="Ensembl"/>
        </authorList>
    </citation>
    <scope>IDENTIFICATION</scope>
</reference>
<keyword evidence="6 8" id="KW-0440">LIM domain</keyword>
<dbReference type="GeneTree" id="ENSGT00950000183028"/>
<name>A0AAY4B204_9TELE</name>
<proteinExistence type="predicted"/>
<evidence type="ECO:0000313" key="11">
    <source>
        <dbReference type="Proteomes" id="UP000694580"/>
    </source>
</evidence>
<comment type="subcellular location">
    <subcellularLocation>
        <location evidence="1">Nucleus</location>
    </subcellularLocation>
</comment>
<evidence type="ECO:0000259" key="9">
    <source>
        <dbReference type="PROSITE" id="PS50023"/>
    </source>
</evidence>
<dbReference type="Ensembl" id="ENSDCDT00010015847.1">
    <property type="protein sequence ID" value="ENSDCDP00010015023.1"/>
    <property type="gene ID" value="ENSDCDG00010006868.1"/>
</dbReference>
<evidence type="ECO:0000256" key="7">
    <source>
        <dbReference type="ARBA" id="ARBA00023242"/>
    </source>
</evidence>